<feature type="compositionally biased region" description="Basic and acidic residues" evidence="1">
    <location>
        <begin position="1611"/>
        <end position="1623"/>
    </location>
</feature>
<feature type="region of interest" description="Disordered" evidence="1">
    <location>
        <begin position="549"/>
        <end position="599"/>
    </location>
</feature>
<dbReference type="PANTHER" id="PTHR11439:SF495">
    <property type="entry name" value="REVERSE TRANSCRIPTASE, RNA-DEPENDENT DNA POLYMERASE-RELATED"/>
    <property type="match status" value="1"/>
</dbReference>
<dbReference type="CDD" id="cd09272">
    <property type="entry name" value="RNase_HI_RT_Ty1"/>
    <property type="match status" value="2"/>
</dbReference>
<feature type="compositionally biased region" description="Basic and acidic residues" evidence="1">
    <location>
        <begin position="1257"/>
        <end position="1279"/>
    </location>
</feature>
<dbReference type="InterPro" id="IPR054722">
    <property type="entry name" value="PolX-like_BBD"/>
</dbReference>
<dbReference type="GO" id="GO:0015074">
    <property type="term" value="P:DNA integration"/>
    <property type="evidence" value="ECO:0007669"/>
    <property type="project" value="InterPro"/>
</dbReference>
<feature type="compositionally biased region" description="Acidic residues" evidence="1">
    <location>
        <begin position="1558"/>
        <end position="1601"/>
    </location>
</feature>
<feature type="compositionally biased region" description="Polar residues" evidence="1">
    <location>
        <begin position="1491"/>
        <end position="1507"/>
    </location>
</feature>
<feature type="region of interest" description="Disordered" evidence="1">
    <location>
        <begin position="1478"/>
        <end position="1629"/>
    </location>
</feature>
<name>A0A6L2KI16_TANCI</name>
<sequence length="2119" mass="239532">MTSLADKAILSGADNHPPMLEKDMYDSWKSIMELYMLNRQHGRMILELVENGSLLWPTVEENGVTKTKKYSKLSTTKAIQADCDNSNSDARNVIDETREGCKLYDEFDKFSYRNGESLHDFYLRFSLLLNDMNIYNMKLEQFQVNTKFLNTLPPEWSKFVTDVELGDDPIDSINHMISFLTVVVTLRYPLTNNQLRISSNPRQQATINNGRVTIQPIQRRQNSMTADEAWFKDKVLLVQAQANGQVLHEEELEFLKDPGIAETQSEQYVITNNAAYQANDLDAYNSNCDELNSAKIVLMANLSHYRSDNLAESETEITIDSNIISYSQYMNESQYTTIQNSSSHAQQDDLILSVIEQLKIQVIELSAEQAFWSRYSVNFEEPNPSSSTTIVDVPKELPKVSMVNSSLKKLKFHLASFDVVVKERTTTTAITEGTKLKGKSVVNEAATLYPIDPELLKIDVAPLAPKLHNNRTAHTDYLRHTQEETATLRKIVESERLLNPHNNFLDYACKYTKRIQELLIILKQTCPCINDLGTKLMDVTPKDNDKKIRFTEDIPSSGNTPIKTTSSTNIKDSIQQTQSKAKKNKLEDHPRTVRPSLNKKKNVVDTKAISSVTNSKLNVNADLKCATCNECLFSDNHDSCVLGYINSLNARAKSKSVKIPVVQIVLWYFDSGCSKHMTGDRSQLINFVQKFLGTVKFENDHVAKIMGYGDYKIGNVTISRVYFVEGLGHNLFSMGQFFDSDLEVAFRQHTCFIRNLDGVDLLTGSRGNNLYTFSLQDMMASLPICLLSKASKTMSWLWHRRLSHLNFGAINHLARQGLVRESVNRKKYILVIVDDYSRFTWVKFLRSKDDAPDFIIKFLKMIQVRLKVLVRRIRIDYGSEFVNQTLHEYYEEAEAVAIACYTQNRSIIPHRHGTTSYELLHNKLPDLSFLHVFGALCYQTNDSENLEKLQPKACIRIFIVYALTKKAFRIYKRHTRRIVETIHVDFDELTVMASEQSSSGPALNEMTLATTSSGLVQKSSSSTPYVPPSRNDWDFLFQPMSDKLLNPPPSVDPQAPEVITLIAQTTPETQSAVIPQDVEEDNLDIEVAHIGNDLLFGIPIPEVTSAQTSSTISPHIIVQPDHQIPQHISKWTKDHPLDNIIEGIDYEESFAPVARLEAIRIFLAYASHKNMVVYQMDVKTAFLNGNLREEVYVSQLDGFVYQDNPNHVYKLKKALYGLREAPRAWNGNDLLLKYGFESCDLVDTLIVEISKLDKDKEGKAIDPSHDRDTDHAGCQDTRHSTSGSVQFLGERLISWSSKRQKSAAISSIEAEYIALSGCCAQILGMRSQLSETMDTTIDQQVARDEALVPYVKRFRIGRSNFCLVIRKLTDVNINKLHQPWRSFAAIINKCLTEKSSCYDSLRDDHMFSTIKLVSRHQNMQQFGALLPIELTNEDIKNSNAYKEYYTVATGFTPPKPKASVWKTRSSFDTTITPLTAAVGPRLTTSEKRKQATTTHISQASGSGTDEGTSCIPGVLDVPTDKSEEELSWNSTNEEGDDDEGKDGDGDDDDNGDDGKEGDGDEDDDGKEGDDDDDDDQEVERDDEKDDEEDEGSDDEQASNDEEFIHSSLSTHTEKETREEERKKDTIKRKKKMNYTETSILIKEGLYKRLKKLKTRIMLNPTLDAGMESIFETTSQMDTQTPTSVAPLPMSTPTLTSSTNATITTTQQAPLPPTTAPSTLLQDLPNFGSLFRFDNRPKTLEANFSEFMQTNQLAEAISAIPRIVHLYMDQRINEAVQVAVQLQSDRLREEAQKENDEFLKTIDENMQKIIKDPRNLYKALVEAFESDKIILDTYGETVTLKSHRDDDADKDEEPFAGSDRGSKRCREGKELESASAPQETATRSAGRHQVTPKECHLQAVKRIFRYLKGHPKLGLWYPKESPFDLVAYLDSNYSGATQDRKSTTGGCQFLGRRLISWQCKKQTIVTTSITEAEYIAAANGCGQVLWIQNQMLDYGYALTINPIVYVLHIRQFWSTARIETTNEETKILTTIDGKPRTISESSLRRHLKLSDAEGISSLPDTKELMDLCTGQQRQQTQMAAKIKDQDLEISSLKATVKILKDKDRGSEEPTQEDAPIKGGV</sequence>
<dbReference type="InterPro" id="IPR025724">
    <property type="entry name" value="GAG-pre-integrase_dom"/>
</dbReference>
<dbReference type="InterPro" id="IPR012337">
    <property type="entry name" value="RNaseH-like_sf"/>
</dbReference>
<dbReference type="Pfam" id="PF22936">
    <property type="entry name" value="Pol_BBD"/>
    <property type="match status" value="1"/>
</dbReference>
<evidence type="ECO:0000313" key="3">
    <source>
        <dbReference type="EMBL" id="GEU49098.1"/>
    </source>
</evidence>
<evidence type="ECO:0000256" key="1">
    <source>
        <dbReference type="SAM" id="MobiDB-lite"/>
    </source>
</evidence>
<dbReference type="EMBL" id="BKCJ010002517">
    <property type="protein sequence ID" value="GEU49098.1"/>
    <property type="molecule type" value="Genomic_DNA"/>
</dbReference>
<dbReference type="InterPro" id="IPR057670">
    <property type="entry name" value="SH3_retrovirus"/>
</dbReference>
<dbReference type="InterPro" id="IPR013103">
    <property type="entry name" value="RVT_2"/>
</dbReference>
<dbReference type="PANTHER" id="PTHR11439">
    <property type="entry name" value="GAG-POL-RELATED RETROTRANSPOSON"/>
    <property type="match status" value="1"/>
</dbReference>
<evidence type="ECO:0000259" key="2">
    <source>
        <dbReference type="PROSITE" id="PS50994"/>
    </source>
</evidence>
<gene>
    <name evidence="3" type="ORF">Tci_021076</name>
</gene>
<dbReference type="GO" id="GO:0003676">
    <property type="term" value="F:nucleic acid binding"/>
    <property type="evidence" value="ECO:0007669"/>
    <property type="project" value="InterPro"/>
</dbReference>
<organism evidence="3">
    <name type="scientific">Tanacetum cinerariifolium</name>
    <name type="common">Dalmatian daisy</name>
    <name type="synonym">Chrysanthemum cinerariifolium</name>
    <dbReference type="NCBI Taxonomy" id="118510"/>
    <lineage>
        <taxon>Eukaryota</taxon>
        <taxon>Viridiplantae</taxon>
        <taxon>Streptophyta</taxon>
        <taxon>Embryophyta</taxon>
        <taxon>Tracheophyta</taxon>
        <taxon>Spermatophyta</taxon>
        <taxon>Magnoliopsida</taxon>
        <taxon>eudicotyledons</taxon>
        <taxon>Gunneridae</taxon>
        <taxon>Pentapetalae</taxon>
        <taxon>asterids</taxon>
        <taxon>campanulids</taxon>
        <taxon>Asterales</taxon>
        <taxon>Asteraceae</taxon>
        <taxon>Asteroideae</taxon>
        <taxon>Anthemideae</taxon>
        <taxon>Anthemidinae</taxon>
        <taxon>Tanacetum</taxon>
    </lineage>
</organism>
<dbReference type="SUPFAM" id="SSF53098">
    <property type="entry name" value="Ribonuclease H-like"/>
    <property type="match status" value="1"/>
</dbReference>
<feature type="region of interest" description="Disordered" evidence="1">
    <location>
        <begin position="1842"/>
        <end position="1890"/>
    </location>
</feature>
<feature type="region of interest" description="Disordered" evidence="1">
    <location>
        <begin position="2099"/>
        <end position="2119"/>
    </location>
</feature>
<feature type="compositionally biased region" description="Basic and acidic residues" evidence="1">
    <location>
        <begin position="1859"/>
        <end position="1871"/>
    </location>
</feature>
<feature type="region of interest" description="Disordered" evidence="1">
    <location>
        <begin position="1257"/>
        <end position="1281"/>
    </location>
</feature>
<dbReference type="Pfam" id="PF13976">
    <property type="entry name" value="gag_pre-integrs"/>
    <property type="match status" value="1"/>
</dbReference>
<dbReference type="Gene3D" id="3.30.420.10">
    <property type="entry name" value="Ribonuclease H-like superfamily/Ribonuclease H"/>
    <property type="match status" value="1"/>
</dbReference>
<protein>
    <submittedName>
        <fullName evidence="3">Uncharacterized mitochondrial protein AtMg00810-like</fullName>
    </submittedName>
</protein>
<accession>A0A6L2KI16</accession>
<reference evidence="3" key="1">
    <citation type="journal article" date="2019" name="Sci. Rep.">
        <title>Draft genome of Tanacetum cinerariifolium, the natural source of mosquito coil.</title>
        <authorList>
            <person name="Yamashiro T."/>
            <person name="Shiraishi A."/>
            <person name="Satake H."/>
            <person name="Nakayama K."/>
        </authorList>
    </citation>
    <scope>NUCLEOTIDE SEQUENCE</scope>
</reference>
<dbReference type="Pfam" id="PF25597">
    <property type="entry name" value="SH3_retrovirus"/>
    <property type="match status" value="1"/>
</dbReference>
<feature type="compositionally biased region" description="Acidic residues" evidence="1">
    <location>
        <begin position="1533"/>
        <end position="1551"/>
    </location>
</feature>
<comment type="caution">
    <text evidence="3">The sequence shown here is derived from an EMBL/GenBank/DDBJ whole genome shotgun (WGS) entry which is preliminary data.</text>
</comment>
<feature type="compositionally biased region" description="Polar residues" evidence="1">
    <location>
        <begin position="554"/>
        <end position="579"/>
    </location>
</feature>
<dbReference type="PROSITE" id="PS50994">
    <property type="entry name" value="INTEGRASE"/>
    <property type="match status" value="1"/>
</dbReference>
<dbReference type="InterPro" id="IPR036397">
    <property type="entry name" value="RNaseH_sf"/>
</dbReference>
<feature type="domain" description="Integrase catalytic" evidence="2">
    <location>
        <begin position="779"/>
        <end position="892"/>
    </location>
</feature>
<dbReference type="Pfam" id="PF07727">
    <property type="entry name" value="RVT_2"/>
    <property type="match status" value="1"/>
</dbReference>
<dbReference type="InterPro" id="IPR001584">
    <property type="entry name" value="Integrase_cat-core"/>
</dbReference>
<proteinExistence type="predicted"/>